<evidence type="ECO:0000259" key="3">
    <source>
        <dbReference type="Pfam" id="PF14331"/>
    </source>
</evidence>
<feature type="compositionally biased region" description="Low complexity" evidence="1">
    <location>
        <begin position="228"/>
        <end position="255"/>
    </location>
</feature>
<keyword evidence="2" id="KW-0472">Membrane</keyword>
<dbReference type="InterPro" id="IPR025743">
    <property type="entry name" value="TssM1_N"/>
</dbReference>
<sequence length="676" mass="73600">MADEPTDATDQPKKKRFYHRFWPTTIAGKSACLASFALWALWFTIWMVRLFGDESVRVAHSISFVHGATEVLLAILIPVVLYFGIRRWNRVIEGEFPDIDRAWEAGIAALQAKGISPRDYPIFLILGSSDEGDEHGLMEALDSPLLIHGVPESNGVSHALKWYLTSDALYLFCTGASSLSVLMGRMRASKLSRVSVRPLPRASSTLAQTELPQQEASTPTSTIGGPMANAEAAPAATPASNSSTSTSQSPDRSASQFPVDAQPAPVMATTKPDADDQHQYLGTIGQHTISGLNQPQSVTKVTTSSAAFGMQKSPQTNAPGSSLLPPPTSHSSAASVASRSLTNGNQGTLMIDQASVAAIAEQPPTTARVAPPTATRTFDNSATKTDETKGPTTIKPAHMSMPQVSANKKIALPENLDTSDQLPRLTYVCKLLRRYRRPVCGINGAVTLLPFELSQVGPLQLAAIAQSARNDVTTVQKTLGVRTPVTALLVGLEREAGFIELVRRLGADLLSRRLGGRFDLRSRPTPNELNTHSDRLCDAFEDWVHRLFSRDDGLEQQRGNRKLYSLTCRIRHELKPRLRIVLGQAFGCDSSDSTPSPQTDESFFFSGCYFAASGAETGRPAFVKGVLQDKLIDEQSNVQWTHESVANHRYFRMVCFTGWCIVIILLMLLLMQLSIG</sequence>
<dbReference type="Pfam" id="PF14331">
    <property type="entry name" value="IcmF-related_N"/>
    <property type="match status" value="1"/>
</dbReference>
<dbReference type="Proteomes" id="UP001239462">
    <property type="component" value="Unassembled WGS sequence"/>
</dbReference>
<evidence type="ECO:0000256" key="1">
    <source>
        <dbReference type="SAM" id="MobiDB-lite"/>
    </source>
</evidence>
<evidence type="ECO:0000256" key="2">
    <source>
        <dbReference type="SAM" id="Phobius"/>
    </source>
</evidence>
<feature type="compositionally biased region" description="Polar residues" evidence="1">
    <location>
        <begin position="203"/>
        <end position="223"/>
    </location>
</feature>
<feature type="region of interest" description="Disordered" evidence="1">
    <location>
        <begin position="203"/>
        <end position="278"/>
    </location>
</feature>
<evidence type="ECO:0000313" key="5">
    <source>
        <dbReference type="Proteomes" id="UP001239462"/>
    </source>
</evidence>
<gene>
    <name evidence="4" type="ORF">QTN89_04685</name>
</gene>
<keyword evidence="2" id="KW-1133">Transmembrane helix</keyword>
<reference evidence="4 5" key="1">
    <citation type="submission" date="2023-06" db="EMBL/GenBank/DDBJ databases">
        <title>Roseiconus lacunae JC819 isolated from Gulf of Mannar region, Tamil Nadu.</title>
        <authorList>
            <person name="Pk S."/>
            <person name="Ch S."/>
            <person name="Ch V.R."/>
        </authorList>
    </citation>
    <scope>NUCLEOTIDE SEQUENCE [LARGE SCALE GENOMIC DNA]</scope>
    <source>
        <strain evidence="4 5">JC819</strain>
    </source>
</reference>
<proteinExistence type="predicted"/>
<dbReference type="RefSeq" id="WP_149496669.1">
    <property type="nucleotide sequence ID" value="NZ_JASZZN010000003.1"/>
</dbReference>
<feature type="compositionally biased region" description="Low complexity" evidence="1">
    <location>
        <begin position="318"/>
        <end position="339"/>
    </location>
</feature>
<feature type="transmembrane region" description="Helical" evidence="2">
    <location>
        <begin position="650"/>
        <end position="671"/>
    </location>
</feature>
<accession>A0ABT7PER7</accession>
<organism evidence="4 5">
    <name type="scientific">Roseiconus lacunae</name>
    <dbReference type="NCBI Taxonomy" id="2605694"/>
    <lineage>
        <taxon>Bacteria</taxon>
        <taxon>Pseudomonadati</taxon>
        <taxon>Planctomycetota</taxon>
        <taxon>Planctomycetia</taxon>
        <taxon>Pirellulales</taxon>
        <taxon>Pirellulaceae</taxon>
        <taxon>Roseiconus</taxon>
    </lineage>
</organism>
<protein>
    <submittedName>
        <fullName evidence="4">Type VI secretion protein IcmF/TssM N-terminal domain-containing protein</fullName>
    </submittedName>
</protein>
<feature type="region of interest" description="Disordered" evidence="1">
    <location>
        <begin position="310"/>
        <end position="339"/>
    </location>
</feature>
<keyword evidence="2" id="KW-0812">Transmembrane</keyword>
<feature type="compositionally biased region" description="Low complexity" evidence="1">
    <location>
        <begin position="363"/>
        <end position="377"/>
    </location>
</feature>
<comment type="caution">
    <text evidence="4">The sequence shown here is derived from an EMBL/GenBank/DDBJ whole genome shotgun (WGS) entry which is preliminary data.</text>
</comment>
<keyword evidence="5" id="KW-1185">Reference proteome</keyword>
<dbReference type="EMBL" id="JASZZN010000003">
    <property type="protein sequence ID" value="MDM4014716.1"/>
    <property type="molecule type" value="Genomic_DNA"/>
</dbReference>
<feature type="transmembrane region" description="Helical" evidence="2">
    <location>
        <begin position="62"/>
        <end position="85"/>
    </location>
</feature>
<feature type="domain" description="Type VI secretion system component TssM1 N-terminal" evidence="3">
    <location>
        <begin position="428"/>
        <end position="611"/>
    </location>
</feature>
<feature type="transmembrane region" description="Helical" evidence="2">
    <location>
        <begin position="21"/>
        <end position="42"/>
    </location>
</feature>
<name>A0ABT7PER7_9BACT</name>
<evidence type="ECO:0000313" key="4">
    <source>
        <dbReference type="EMBL" id="MDM4014716.1"/>
    </source>
</evidence>
<feature type="region of interest" description="Disordered" evidence="1">
    <location>
        <begin position="363"/>
        <end position="398"/>
    </location>
</feature>